<protein>
    <submittedName>
        <fullName evidence="1">Uncharacterized protein</fullName>
    </submittedName>
</protein>
<dbReference type="HOGENOM" id="CLU_2567413_0_0_7"/>
<gene>
    <name evidence="1" type="ordered locus">CHAB381_0156</name>
</gene>
<dbReference type="AlphaFoldDB" id="A7HZS4"/>
<name>A7HZS4_CAMHC</name>
<dbReference type="STRING" id="360107.CHAB381_0156"/>
<accession>A7HZS4</accession>
<dbReference type="EMBL" id="CP000776">
    <property type="protein sequence ID" value="ABS52463.1"/>
    <property type="molecule type" value="Genomic_DNA"/>
</dbReference>
<reference evidence="2" key="1">
    <citation type="submission" date="2007-07" db="EMBL/GenBank/DDBJ databases">
        <title>Complete genome sequence of Campylobacter hominis ATCC BAA-381, a commensal isolated from the human gastrointestinal tract.</title>
        <authorList>
            <person name="Fouts D.E."/>
            <person name="Mongodin E.F."/>
            <person name="Puiu D."/>
            <person name="Sebastian Y."/>
            <person name="Miller W.G."/>
            <person name="Mandrell R.E."/>
            <person name="Nelson K.E."/>
        </authorList>
    </citation>
    <scope>NUCLEOTIDE SEQUENCE [LARGE SCALE GENOMIC DNA]</scope>
    <source>
        <strain evidence="2">ATCC BAA-381 / LMG 19568 / NCTC 13146 / CH001A</strain>
    </source>
</reference>
<proteinExistence type="predicted"/>
<organism evidence="1 2">
    <name type="scientific">Campylobacter hominis (strain ATCC BAA-381 / DSM 21671 / CCUG 45161 / LMG 19568 / NCTC 13146 / CH001A)</name>
    <dbReference type="NCBI Taxonomy" id="360107"/>
    <lineage>
        <taxon>Bacteria</taxon>
        <taxon>Pseudomonadati</taxon>
        <taxon>Campylobacterota</taxon>
        <taxon>Epsilonproteobacteria</taxon>
        <taxon>Campylobacterales</taxon>
        <taxon>Campylobacteraceae</taxon>
        <taxon>Campylobacter</taxon>
    </lineage>
</organism>
<sequence>MKKENEGNVLIVGNNNIVKTDSVYNQIIHIKTKETNLYTTNKRLNTTLFKEFLKLYEIYGCDEILKKPVNILKEVEEISKN</sequence>
<evidence type="ECO:0000313" key="1">
    <source>
        <dbReference type="EMBL" id="ABS52463.1"/>
    </source>
</evidence>
<dbReference type="Proteomes" id="UP000002407">
    <property type="component" value="Chromosome"/>
</dbReference>
<evidence type="ECO:0000313" key="2">
    <source>
        <dbReference type="Proteomes" id="UP000002407"/>
    </source>
</evidence>
<dbReference type="KEGG" id="cha:CHAB381_0156"/>
<keyword evidence="2" id="KW-1185">Reference proteome</keyword>
<dbReference type="RefSeq" id="WP_012108046.1">
    <property type="nucleotide sequence ID" value="NC_009714.1"/>
</dbReference>